<dbReference type="PANTHER" id="PTHR24074">
    <property type="entry name" value="CO-CHAPERONE PROTEIN DJLA"/>
    <property type="match status" value="1"/>
</dbReference>
<sequence length="222" mass="24034">MSQTFPDYYAILGVPESATFDQIKTAYKRKSLQCHPDRVPPGPSNDARRRAATVEFQAVADAHYTLSDPHRRQAYDELRQANRSRWTDAADDSGNFWSFFGGGAGTSAAAEEEPEERERPDAEYVFGNVFEDMLRPEVNRVLPLWTWSGAAAGAVIGFIAGNLPGAAIGAFGGSKLGAIRDAKGKSVYSVFKDLPQTEKAEVLAALAKQVFGMSGLGRGAKN</sequence>
<dbReference type="SUPFAM" id="SSF46565">
    <property type="entry name" value="Chaperone J-domain"/>
    <property type="match status" value="1"/>
</dbReference>
<dbReference type="EMBL" id="LK052939">
    <property type="protein sequence ID" value="CDR39087.1"/>
    <property type="molecule type" value="Genomic_DNA"/>
</dbReference>
<evidence type="ECO:0000259" key="1">
    <source>
        <dbReference type="PROSITE" id="PS50076"/>
    </source>
</evidence>
<reference evidence="2" key="1">
    <citation type="journal article" date="2014" name="Genome Announc.">
        <title>Draft genome sequence of Rhodosporidium toruloides CECT1137, an oleaginous yeast of biotechnological interest.</title>
        <authorList>
            <person name="Morin N."/>
            <person name="Calcas X."/>
            <person name="Devillers H."/>
            <person name="Durrens P."/>
            <person name="Sherman D.J."/>
            <person name="Nicaud J.-M."/>
            <person name="Neuveglise C."/>
        </authorList>
    </citation>
    <scope>NUCLEOTIDE SEQUENCE</scope>
    <source>
        <strain evidence="2">CECT1137</strain>
    </source>
</reference>
<feature type="domain" description="J" evidence="1">
    <location>
        <begin position="7"/>
        <end position="79"/>
    </location>
</feature>
<proteinExistence type="predicted"/>
<dbReference type="InterPro" id="IPR001623">
    <property type="entry name" value="DnaJ_domain"/>
</dbReference>
<evidence type="ECO:0000313" key="2">
    <source>
        <dbReference type="EMBL" id="CDR39087.1"/>
    </source>
</evidence>
<dbReference type="OrthoDB" id="442087at2759"/>
<dbReference type="CDD" id="cd06257">
    <property type="entry name" value="DnaJ"/>
    <property type="match status" value="1"/>
</dbReference>
<dbReference type="AlphaFoldDB" id="A0A061AUP9"/>
<dbReference type="Pfam" id="PF00226">
    <property type="entry name" value="DnaJ"/>
    <property type="match status" value="1"/>
</dbReference>
<dbReference type="InterPro" id="IPR050817">
    <property type="entry name" value="DjlA_DnaK_co-chaperone"/>
</dbReference>
<dbReference type="SMART" id="SM00271">
    <property type="entry name" value="DnaJ"/>
    <property type="match status" value="1"/>
</dbReference>
<dbReference type="InterPro" id="IPR036869">
    <property type="entry name" value="J_dom_sf"/>
</dbReference>
<dbReference type="PROSITE" id="PS50076">
    <property type="entry name" value="DNAJ_2"/>
    <property type="match status" value="1"/>
</dbReference>
<name>A0A061AUP9_RHOTO</name>
<dbReference type="Gene3D" id="1.10.287.110">
    <property type="entry name" value="DnaJ domain"/>
    <property type="match status" value="1"/>
</dbReference>
<accession>A0A061AUP9</accession>
<gene>
    <name evidence="2" type="ORF">RHTO0S_04e01002g</name>
</gene>
<protein>
    <submittedName>
        <fullName evidence="2">RHTO0S04e01002g1_1</fullName>
    </submittedName>
</protein>
<dbReference type="PRINTS" id="PR00625">
    <property type="entry name" value="JDOMAIN"/>
</dbReference>
<organism evidence="2">
    <name type="scientific">Rhodotorula toruloides</name>
    <name type="common">Yeast</name>
    <name type="synonym">Rhodosporidium toruloides</name>
    <dbReference type="NCBI Taxonomy" id="5286"/>
    <lineage>
        <taxon>Eukaryota</taxon>
        <taxon>Fungi</taxon>
        <taxon>Dikarya</taxon>
        <taxon>Basidiomycota</taxon>
        <taxon>Pucciniomycotina</taxon>
        <taxon>Microbotryomycetes</taxon>
        <taxon>Sporidiobolales</taxon>
        <taxon>Sporidiobolaceae</taxon>
        <taxon>Rhodotorula</taxon>
    </lineage>
</organism>